<dbReference type="EMBL" id="JAATLM010000001">
    <property type="protein sequence ID" value="NIZ70058.1"/>
    <property type="molecule type" value="Genomic_DNA"/>
</dbReference>
<protein>
    <submittedName>
        <fullName evidence="1">Uncharacterized protein</fullName>
    </submittedName>
</protein>
<reference evidence="1" key="1">
    <citation type="submission" date="2020-03" db="EMBL/GenBank/DDBJ databases">
        <title>Spirochaetal bacteria isolated from arthropods constitute a novel genus Entomospira genus novum within the order Spirochaetales.</title>
        <authorList>
            <person name="Grana-Miraglia L."/>
            <person name="Sikutova S."/>
            <person name="Fingerle V."/>
            <person name="Sing A."/>
            <person name="Castillo-Ramirez S."/>
            <person name="Margos G."/>
            <person name="Rudolf I."/>
        </authorList>
    </citation>
    <scope>NUCLEOTIDE SEQUENCE</scope>
    <source>
        <strain evidence="1">BR149</strain>
    </source>
</reference>
<gene>
    <name evidence="1" type="ORF">HCT48_07545</name>
</gene>
<comment type="caution">
    <text evidence="1">The sequence shown here is derived from an EMBL/GenBank/DDBJ whole genome shotgun (WGS) entry which is preliminary data.</text>
</comment>
<evidence type="ECO:0000313" key="1">
    <source>
        <dbReference type="EMBL" id="NIZ70058.1"/>
    </source>
</evidence>
<dbReference type="RefSeq" id="WP_167696136.1">
    <property type="nucleotide sequence ID" value="NZ_CP118181.1"/>
</dbReference>
<dbReference type="Proteomes" id="UP000778951">
    <property type="component" value="Unassembled WGS sequence"/>
</dbReference>
<dbReference type="AlphaFoldDB" id="A0A968KWB0"/>
<accession>A0A968KWB0</accession>
<organism evidence="1 2">
    <name type="scientific">Entomospira culicis</name>
    <dbReference type="NCBI Taxonomy" id="2719989"/>
    <lineage>
        <taxon>Bacteria</taxon>
        <taxon>Pseudomonadati</taxon>
        <taxon>Spirochaetota</taxon>
        <taxon>Spirochaetia</taxon>
        <taxon>Spirochaetales</taxon>
        <taxon>Spirochaetaceae</taxon>
        <taxon>Entomospira</taxon>
    </lineage>
</organism>
<name>A0A968KWB0_9SPIO</name>
<sequence length="113" mass="13040">MKKWLLILFFALPLGSSEVELIDETAIVKALNFILLDHEWTVGMEFELDKSIEGKLLRFNFDVYDAFDDLIFEGALRTDQITGMATYRSFDLHKAIQMGFISVRVYDLKIARG</sequence>
<proteinExistence type="predicted"/>
<evidence type="ECO:0000313" key="2">
    <source>
        <dbReference type="Proteomes" id="UP000778951"/>
    </source>
</evidence>
<keyword evidence="2" id="KW-1185">Reference proteome</keyword>